<organism evidence="2 3">
    <name type="scientific">Aldrovandia affinis</name>
    <dbReference type="NCBI Taxonomy" id="143900"/>
    <lineage>
        <taxon>Eukaryota</taxon>
        <taxon>Metazoa</taxon>
        <taxon>Chordata</taxon>
        <taxon>Craniata</taxon>
        <taxon>Vertebrata</taxon>
        <taxon>Euteleostomi</taxon>
        <taxon>Actinopterygii</taxon>
        <taxon>Neopterygii</taxon>
        <taxon>Teleostei</taxon>
        <taxon>Notacanthiformes</taxon>
        <taxon>Halosauridae</taxon>
        <taxon>Aldrovandia</taxon>
    </lineage>
</organism>
<gene>
    <name evidence="2" type="ORF">AAFF_G00393170</name>
</gene>
<proteinExistence type="predicted"/>
<protein>
    <submittedName>
        <fullName evidence="2">Uncharacterized protein</fullName>
    </submittedName>
</protein>
<reference evidence="2" key="1">
    <citation type="journal article" date="2023" name="Science">
        <title>Genome structures resolve the early diversification of teleost fishes.</title>
        <authorList>
            <person name="Parey E."/>
            <person name="Louis A."/>
            <person name="Montfort J."/>
            <person name="Bouchez O."/>
            <person name="Roques C."/>
            <person name="Iampietro C."/>
            <person name="Lluch J."/>
            <person name="Castinel A."/>
            <person name="Donnadieu C."/>
            <person name="Desvignes T."/>
            <person name="Floi Bucao C."/>
            <person name="Jouanno E."/>
            <person name="Wen M."/>
            <person name="Mejri S."/>
            <person name="Dirks R."/>
            <person name="Jansen H."/>
            <person name="Henkel C."/>
            <person name="Chen W.J."/>
            <person name="Zahm M."/>
            <person name="Cabau C."/>
            <person name="Klopp C."/>
            <person name="Thompson A.W."/>
            <person name="Robinson-Rechavi M."/>
            <person name="Braasch I."/>
            <person name="Lecointre G."/>
            <person name="Bobe J."/>
            <person name="Postlethwait J.H."/>
            <person name="Berthelot C."/>
            <person name="Roest Crollius H."/>
            <person name="Guiguen Y."/>
        </authorList>
    </citation>
    <scope>NUCLEOTIDE SEQUENCE</scope>
    <source>
        <strain evidence="2">NC1722</strain>
    </source>
</reference>
<accession>A0AAD7SDX7</accession>
<feature type="region of interest" description="Disordered" evidence="1">
    <location>
        <begin position="144"/>
        <end position="172"/>
    </location>
</feature>
<keyword evidence="3" id="KW-1185">Reference proteome</keyword>
<dbReference type="EMBL" id="JAINUG010000075">
    <property type="protein sequence ID" value="KAJ8400548.1"/>
    <property type="molecule type" value="Genomic_DNA"/>
</dbReference>
<evidence type="ECO:0000256" key="1">
    <source>
        <dbReference type="SAM" id="MobiDB-lite"/>
    </source>
</evidence>
<dbReference type="AlphaFoldDB" id="A0AAD7SDX7"/>
<evidence type="ECO:0000313" key="3">
    <source>
        <dbReference type="Proteomes" id="UP001221898"/>
    </source>
</evidence>
<sequence>MSRKRFAPIRRLHRRLTREAKQKKEKRVGWKRDAFAAVVSSAPLPRLRSGPLCVTPAAEELKTLPRFERLVRNHQPRCAYAAGLWTDDSHKWPDLPKAQLSAVQREGESSVPQSQAFLRHNARRGVWTSARPCCHDPARIPQGLGIARPLRGDDRNGERLTPKPVCTNSRGGTGWVWQRDERRRLDRGVAARAGLPETGEERWGRSLLRLRYYGDGEGHKISPINMDDVLKRRQLRFRLFVLFDLAHDQLNKTVRTRVRRREALDSTHAGQAAIACMADADWTPTEFTFDHCHCQLC</sequence>
<evidence type="ECO:0000313" key="2">
    <source>
        <dbReference type="EMBL" id="KAJ8400548.1"/>
    </source>
</evidence>
<dbReference type="Proteomes" id="UP001221898">
    <property type="component" value="Unassembled WGS sequence"/>
</dbReference>
<name>A0AAD7SDX7_9TELE</name>
<feature type="compositionally biased region" description="Basic and acidic residues" evidence="1">
    <location>
        <begin position="150"/>
        <end position="161"/>
    </location>
</feature>
<comment type="caution">
    <text evidence="2">The sequence shown here is derived from an EMBL/GenBank/DDBJ whole genome shotgun (WGS) entry which is preliminary data.</text>
</comment>